<name>A0ABR1HFP3_9HYPO</name>
<gene>
    <name evidence="3" type="ORF">QQZ08_010653</name>
</gene>
<dbReference type="InterPro" id="IPR000209">
    <property type="entry name" value="Peptidase_S8/S53_dom"/>
</dbReference>
<comment type="similarity">
    <text evidence="1">Belongs to the peptidase S8 family.</text>
</comment>
<dbReference type="Pfam" id="PF00082">
    <property type="entry name" value="Peptidase_S8"/>
    <property type="match status" value="1"/>
</dbReference>
<comment type="caution">
    <text evidence="1">Lacks conserved residue(s) required for the propagation of feature annotation.</text>
</comment>
<proteinExistence type="inferred from homology"/>
<evidence type="ECO:0000313" key="4">
    <source>
        <dbReference type="Proteomes" id="UP001498421"/>
    </source>
</evidence>
<organism evidence="3 4">
    <name type="scientific">Neonectria magnoliae</name>
    <dbReference type="NCBI Taxonomy" id="2732573"/>
    <lineage>
        <taxon>Eukaryota</taxon>
        <taxon>Fungi</taxon>
        <taxon>Dikarya</taxon>
        <taxon>Ascomycota</taxon>
        <taxon>Pezizomycotina</taxon>
        <taxon>Sordariomycetes</taxon>
        <taxon>Hypocreomycetidae</taxon>
        <taxon>Hypocreales</taxon>
        <taxon>Nectriaceae</taxon>
        <taxon>Neonectria</taxon>
    </lineage>
</organism>
<keyword evidence="4" id="KW-1185">Reference proteome</keyword>
<evidence type="ECO:0000259" key="2">
    <source>
        <dbReference type="Pfam" id="PF00082"/>
    </source>
</evidence>
<sequence length="121" mass="12951">MSGTSMATSLVAGCVALMREAVQKKNGKQHRSAALIKALLVNGAINYSSPDGPGFDYQQGFGQVGIDKSIAMIENGTLTTEINWRRVIGPHLYSVRFQTRNGNGKILRSPFPASAIDSSPL</sequence>
<dbReference type="Gene3D" id="3.40.50.200">
    <property type="entry name" value="Peptidase S8/S53 domain"/>
    <property type="match status" value="1"/>
</dbReference>
<dbReference type="SUPFAM" id="SSF52743">
    <property type="entry name" value="Subtilisin-like"/>
    <property type="match status" value="1"/>
</dbReference>
<protein>
    <recommendedName>
        <fullName evidence="2">Peptidase S8/S53 domain-containing protein</fullName>
    </recommendedName>
</protein>
<reference evidence="3 4" key="1">
    <citation type="journal article" date="2025" name="Microbiol. Resour. Announc.">
        <title>Draft genome sequences for Neonectria magnoliae and Neonectria punicea, canker pathogens of Liriodendron tulipifera and Acer saccharum in West Virginia.</title>
        <authorList>
            <person name="Petronek H.M."/>
            <person name="Kasson M.T."/>
            <person name="Metheny A.M."/>
            <person name="Stauder C.M."/>
            <person name="Lovett B."/>
            <person name="Lynch S.C."/>
            <person name="Garnas J.R."/>
            <person name="Kasson L.R."/>
            <person name="Stajich J.E."/>
        </authorList>
    </citation>
    <scope>NUCLEOTIDE SEQUENCE [LARGE SCALE GENOMIC DNA]</scope>
    <source>
        <strain evidence="3 4">NRRL 64651</strain>
    </source>
</reference>
<evidence type="ECO:0000313" key="3">
    <source>
        <dbReference type="EMBL" id="KAK7419950.1"/>
    </source>
</evidence>
<accession>A0ABR1HFP3</accession>
<comment type="caution">
    <text evidence="3">The sequence shown here is derived from an EMBL/GenBank/DDBJ whole genome shotgun (WGS) entry which is preliminary data.</text>
</comment>
<dbReference type="EMBL" id="JAZAVK010000142">
    <property type="protein sequence ID" value="KAK7419950.1"/>
    <property type="molecule type" value="Genomic_DNA"/>
</dbReference>
<evidence type="ECO:0000256" key="1">
    <source>
        <dbReference type="PROSITE-ProRule" id="PRU01240"/>
    </source>
</evidence>
<dbReference type="PROSITE" id="PS51892">
    <property type="entry name" value="SUBTILASE"/>
    <property type="match status" value="1"/>
</dbReference>
<dbReference type="InterPro" id="IPR036852">
    <property type="entry name" value="Peptidase_S8/S53_dom_sf"/>
</dbReference>
<feature type="domain" description="Peptidase S8/S53" evidence="2">
    <location>
        <begin position="1"/>
        <end position="62"/>
    </location>
</feature>
<dbReference type="Proteomes" id="UP001498421">
    <property type="component" value="Unassembled WGS sequence"/>
</dbReference>